<dbReference type="EMBL" id="BPQB01000116">
    <property type="protein sequence ID" value="GJE99685.1"/>
    <property type="molecule type" value="Genomic_DNA"/>
</dbReference>
<organism evidence="2 3">
    <name type="scientific">Phanerochaete sordida</name>
    <dbReference type="NCBI Taxonomy" id="48140"/>
    <lineage>
        <taxon>Eukaryota</taxon>
        <taxon>Fungi</taxon>
        <taxon>Dikarya</taxon>
        <taxon>Basidiomycota</taxon>
        <taxon>Agaricomycotina</taxon>
        <taxon>Agaricomycetes</taxon>
        <taxon>Polyporales</taxon>
        <taxon>Phanerochaetaceae</taxon>
        <taxon>Phanerochaete</taxon>
    </lineage>
</organism>
<sequence length="141" mass="14819">MRNLGLPGPSRALVLSSAGFPCRPVSGTGPTAEDDVPGESSTFLRVDRPLTASKLRARWRTRRAPTGRAMSRTRRRQVVPRSTGRASGPGVGSRSCTWLADTASLVGDAGRLGTSALPSRFRPSSLAGFPYRPADGTGPGE</sequence>
<dbReference type="AlphaFoldDB" id="A0A9P3LLT0"/>
<protein>
    <submittedName>
        <fullName evidence="2">Uncharacterized protein</fullName>
    </submittedName>
</protein>
<evidence type="ECO:0000256" key="1">
    <source>
        <dbReference type="SAM" id="MobiDB-lite"/>
    </source>
</evidence>
<dbReference type="Proteomes" id="UP000703269">
    <property type="component" value="Unassembled WGS sequence"/>
</dbReference>
<reference evidence="2 3" key="1">
    <citation type="submission" date="2021-08" db="EMBL/GenBank/DDBJ databases">
        <title>Draft Genome Sequence of Phanerochaete sordida strain YK-624.</title>
        <authorList>
            <person name="Mori T."/>
            <person name="Dohra H."/>
            <person name="Suzuki T."/>
            <person name="Kawagishi H."/>
            <person name="Hirai H."/>
        </authorList>
    </citation>
    <scope>NUCLEOTIDE SEQUENCE [LARGE SCALE GENOMIC DNA]</scope>
    <source>
        <strain evidence="2 3">YK-624</strain>
    </source>
</reference>
<comment type="caution">
    <text evidence="2">The sequence shown here is derived from an EMBL/GenBank/DDBJ whole genome shotgun (WGS) entry which is preliminary data.</text>
</comment>
<name>A0A9P3LLT0_9APHY</name>
<gene>
    <name evidence="2" type="ORF">PsYK624_159560</name>
</gene>
<evidence type="ECO:0000313" key="3">
    <source>
        <dbReference type="Proteomes" id="UP000703269"/>
    </source>
</evidence>
<feature type="region of interest" description="Disordered" evidence="1">
    <location>
        <begin position="62"/>
        <end position="94"/>
    </location>
</feature>
<evidence type="ECO:0000313" key="2">
    <source>
        <dbReference type="EMBL" id="GJE99685.1"/>
    </source>
</evidence>
<proteinExistence type="predicted"/>
<feature type="compositionally biased region" description="Basic residues" evidence="1">
    <location>
        <begin position="62"/>
        <end position="78"/>
    </location>
</feature>
<feature type="region of interest" description="Disordered" evidence="1">
    <location>
        <begin position="114"/>
        <end position="141"/>
    </location>
</feature>
<keyword evidence="3" id="KW-1185">Reference proteome</keyword>
<accession>A0A9P3LLT0</accession>